<evidence type="ECO:0000313" key="9">
    <source>
        <dbReference type="Proteomes" id="UP000887568"/>
    </source>
</evidence>
<dbReference type="Proteomes" id="UP000887568">
    <property type="component" value="Unplaced"/>
</dbReference>
<dbReference type="InterPro" id="IPR036770">
    <property type="entry name" value="Ankyrin_rpt-contain_sf"/>
</dbReference>
<reference evidence="8" key="1">
    <citation type="submission" date="2022-11" db="UniProtKB">
        <authorList>
            <consortium name="EnsemblMetazoa"/>
        </authorList>
    </citation>
    <scope>IDENTIFICATION</scope>
</reference>
<comment type="similarity">
    <text evidence="5">Belongs to the fem-1 family.</text>
</comment>
<dbReference type="RefSeq" id="XP_038078715.1">
    <property type="nucleotide sequence ID" value="XM_038222787.1"/>
</dbReference>
<dbReference type="PANTHER" id="PTHR24173">
    <property type="entry name" value="ANKYRIN REPEAT CONTAINING"/>
    <property type="match status" value="1"/>
</dbReference>
<keyword evidence="2" id="KW-0677">Repeat</keyword>
<evidence type="ECO:0000256" key="2">
    <source>
        <dbReference type="ARBA" id="ARBA00022737"/>
    </source>
</evidence>
<evidence type="ECO:0000256" key="1">
    <source>
        <dbReference type="ARBA" id="ARBA00004906"/>
    </source>
</evidence>
<feature type="repeat" description="ANK" evidence="7">
    <location>
        <begin position="148"/>
        <end position="180"/>
    </location>
</feature>
<evidence type="ECO:0000256" key="4">
    <source>
        <dbReference type="ARBA" id="ARBA00023043"/>
    </source>
</evidence>
<feature type="repeat" description="ANK" evidence="7">
    <location>
        <begin position="214"/>
        <end position="246"/>
    </location>
</feature>
<organism evidence="8 9">
    <name type="scientific">Patiria miniata</name>
    <name type="common">Bat star</name>
    <name type="synonym">Asterina miniata</name>
    <dbReference type="NCBI Taxonomy" id="46514"/>
    <lineage>
        <taxon>Eukaryota</taxon>
        <taxon>Metazoa</taxon>
        <taxon>Echinodermata</taxon>
        <taxon>Eleutherozoa</taxon>
        <taxon>Asterozoa</taxon>
        <taxon>Asteroidea</taxon>
        <taxon>Valvatacea</taxon>
        <taxon>Valvatida</taxon>
        <taxon>Asterinidae</taxon>
        <taxon>Patiria</taxon>
    </lineage>
</organism>
<dbReference type="AlphaFoldDB" id="A0A914BRX6"/>
<dbReference type="PANTHER" id="PTHR24173:SF78">
    <property type="entry name" value="PROTEIN FEM-1 HOMOLOG B"/>
    <property type="match status" value="1"/>
</dbReference>
<dbReference type="PROSITE" id="PS50088">
    <property type="entry name" value="ANK_REPEAT"/>
    <property type="match status" value="5"/>
</dbReference>
<dbReference type="OrthoDB" id="4429489at2759"/>
<dbReference type="Gene3D" id="1.25.40.20">
    <property type="entry name" value="Ankyrin repeat-containing domain"/>
    <property type="match status" value="3"/>
</dbReference>
<dbReference type="SMART" id="SM00248">
    <property type="entry name" value="ANK"/>
    <property type="match status" value="8"/>
</dbReference>
<dbReference type="PRINTS" id="PR01415">
    <property type="entry name" value="ANKYRIN"/>
</dbReference>
<evidence type="ECO:0000256" key="5">
    <source>
        <dbReference type="ARBA" id="ARBA00038500"/>
    </source>
</evidence>
<comment type="pathway">
    <text evidence="1">Protein modification; protein ubiquitination.</text>
</comment>
<keyword evidence="9" id="KW-1185">Reference proteome</keyword>
<dbReference type="Pfam" id="PF00023">
    <property type="entry name" value="Ank"/>
    <property type="match status" value="2"/>
</dbReference>
<evidence type="ECO:0000256" key="6">
    <source>
        <dbReference type="ARBA" id="ARBA00072197"/>
    </source>
</evidence>
<dbReference type="Pfam" id="PF12796">
    <property type="entry name" value="Ank_2"/>
    <property type="match status" value="2"/>
</dbReference>
<evidence type="ECO:0000313" key="8">
    <source>
        <dbReference type="EnsemblMetazoa" id="XP_038078715.1"/>
    </source>
</evidence>
<proteinExistence type="inferred from homology"/>
<keyword evidence="4 7" id="KW-0040">ANK repeat</keyword>
<dbReference type="FunFam" id="1.25.40.20:FF:000264">
    <property type="entry name" value="Fem-1 homolog B"/>
    <property type="match status" value="1"/>
</dbReference>
<dbReference type="GO" id="GO:0043161">
    <property type="term" value="P:proteasome-mediated ubiquitin-dependent protein catabolic process"/>
    <property type="evidence" value="ECO:0007669"/>
    <property type="project" value="UniProtKB-ARBA"/>
</dbReference>
<dbReference type="EnsemblMetazoa" id="XM_038222787.1">
    <property type="protein sequence ID" value="XP_038078715.1"/>
    <property type="gene ID" value="LOC119746031"/>
</dbReference>
<dbReference type="OMA" id="ISTKTTC"/>
<feature type="repeat" description="ANK" evidence="7">
    <location>
        <begin position="514"/>
        <end position="561"/>
    </location>
</feature>
<evidence type="ECO:0000256" key="3">
    <source>
        <dbReference type="ARBA" id="ARBA00022786"/>
    </source>
</evidence>
<feature type="repeat" description="ANK" evidence="7">
    <location>
        <begin position="181"/>
        <end position="213"/>
    </location>
</feature>
<dbReference type="GeneID" id="119746031"/>
<evidence type="ECO:0000256" key="7">
    <source>
        <dbReference type="PROSITE-ProRule" id="PRU00023"/>
    </source>
</evidence>
<dbReference type="InterPro" id="IPR002110">
    <property type="entry name" value="Ankyrin_rpt"/>
</dbReference>
<protein>
    <recommendedName>
        <fullName evidence="6">Protein fem-1 homolog B</fullName>
    </recommendedName>
</protein>
<keyword evidence="3" id="KW-0833">Ubl conjugation pathway</keyword>
<dbReference type="SUPFAM" id="SSF48403">
    <property type="entry name" value="Ankyrin repeat"/>
    <property type="match status" value="1"/>
</dbReference>
<dbReference type="PROSITE" id="PS50297">
    <property type="entry name" value="ANK_REP_REGION"/>
    <property type="match status" value="4"/>
</dbReference>
<accession>A0A914BRX6</accession>
<dbReference type="GO" id="GO:0003006">
    <property type="term" value="P:developmental process involved in reproduction"/>
    <property type="evidence" value="ECO:0007669"/>
    <property type="project" value="UniProtKB-ARBA"/>
</dbReference>
<name>A0A914BRX6_PATMI</name>
<feature type="repeat" description="ANK" evidence="7">
    <location>
        <begin position="115"/>
        <end position="147"/>
    </location>
</feature>
<sequence>MTTWPKSPQKMTIYSAIPPPLQEPQLRNLSTLSWRVFQAAKNGKPITLGALLHDKSPSIINLVLSESVESDDYRCTALVAAARNGHNTVVKLLLDQYGVDTEQTGTVKFNGYVIDGATALWSAAGAGYFEVVKTLVDHNADVNHATVSDSTPLRAACYDGRLDVVKCLVQNKADIHKPNKYGNTCLMIASYKGHGDVVEYLLTNGGDVNAQANCGATAMHFTAECGRLEIVKLLVRHNAKMLTNEHGLAPLMVACDNGMAEVAEFLMSLPKVTKMEKIQALELLGASFANDKEHYDIAKTYHYFYLAMLHRHMDSEDVIVKEMCEPSPAYSNHRECVTLQELKDIKGEDFALQMQALIIRERILGQQNPDLLHPIIFRGAVCADSMQFSHCISLWMHAMDVRHRLNRSIQKDLLRFAQVFSQMLHIGDDVPFQDIYHILAVAILEIESWQAKLKSTQDQSDRKSLQSVLEADILTTLYVLMVMMNKQVNKTKNQEYQFKKLVYRLVSLNPRTANGCTPLHMAVNQLTLVDDFHTNNICYFPSYKLVELLLECGADPNASDNFGDTPLHVVVQYNKPISDFTTLHSIIVLMASRGCHLDQTNNEGKTACDISTTNVAEIILIALMKPSLKCSAARTIKRHDIKYKGLVPQTLESFIEMH</sequence>